<dbReference type="Proteomes" id="UP000002212">
    <property type="component" value="Chromosome"/>
</dbReference>
<dbReference type="EMBL" id="AP011115">
    <property type="protein sequence ID" value="BAH52305.1"/>
    <property type="molecule type" value="Genomic_DNA"/>
</dbReference>
<dbReference type="RefSeq" id="WP_012691242.1">
    <property type="nucleotide sequence ID" value="NC_012522.1"/>
</dbReference>
<protein>
    <submittedName>
        <fullName evidence="1">Uncharacterized protein</fullName>
    </submittedName>
</protein>
<dbReference type="HOGENOM" id="CLU_1884163_0_0_11"/>
<dbReference type="STRING" id="632772.ROP_40580"/>
<dbReference type="AlphaFoldDB" id="C1B9F2"/>
<sequence>MPILVAHFGDIADVDETETVDFWCKTIRQGTTERDIVTNVRRGFPLIAGELETSNLQPGPAVVAWRDQMHQITIPDVDGEVNLWPLIDAGMTVPTMVAGFVRNAGGVSRIARVTEAEIAELEQDPETFYVVMPNP</sequence>
<name>C1B9F2_RHOOB</name>
<dbReference type="KEGG" id="rop:ROP_40580"/>
<evidence type="ECO:0000313" key="2">
    <source>
        <dbReference type="Proteomes" id="UP000002212"/>
    </source>
</evidence>
<accession>C1B9F2</accession>
<gene>
    <name evidence="1" type="ordered locus">ROP_40580</name>
</gene>
<dbReference type="PATRIC" id="fig|632772.20.peg.4257"/>
<reference evidence="1 2" key="1">
    <citation type="submission" date="2009-03" db="EMBL/GenBank/DDBJ databases">
        <title>Comparison of the complete genome sequences of Rhodococcus erythropolis PR4 and Rhodococcus opacus B4.</title>
        <authorList>
            <person name="Takarada H."/>
            <person name="Sekine M."/>
            <person name="Hosoyama A."/>
            <person name="Yamada R."/>
            <person name="Fujisawa T."/>
            <person name="Omata S."/>
            <person name="Shimizu A."/>
            <person name="Tsukatani N."/>
            <person name="Tanikawa S."/>
            <person name="Fujita N."/>
            <person name="Harayama S."/>
        </authorList>
    </citation>
    <scope>NUCLEOTIDE SEQUENCE [LARGE SCALE GENOMIC DNA]</scope>
    <source>
        <strain evidence="1 2">B4</strain>
    </source>
</reference>
<organism evidence="1 2">
    <name type="scientific">Rhodococcus opacus (strain B4)</name>
    <dbReference type="NCBI Taxonomy" id="632772"/>
    <lineage>
        <taxon>Bacteria</taxon>
        <taxon>Bacillati</taxon>
        <taxon>Actinomycetota</taxon>
        <taxon>Actinomycetes</taxon>
        <taxon>Mycobacteriales</taxon>
        <taxon>Nocardiaceae</taxon>
        <taxon>Rhodococcus</taxon>
    </lineage>
</organism>
<evidence type="ECO:0000313" key="1">
    <source>
        <dbReference type="EMBL" id="BAH52305.1"/>
    </source>
</evidence>
<proteinExistence type="predicted"/>
<dbReference type="OrthoDB" id="4571845at2"/>